<evidence type="ECO:0000313" key="1">
    <source>
        <dbReference type="EMBL" id="GLC50908.1"/>
    </source>
</evidence>
<reference evidence="1 2" key="1">
    <citation type="journal article" date="2023" name="Commun. Biol.">
        <title>Reorganization of the ancestral sex-determining regions during the evolution of trioecy in Pleodorina starrii.</title>
        <authorList>
            <person name="Takahashi K."/>
            <person name="Suzuki S."/>
            <person name="Kawai-Toyooka H."/>
            <person name="Yamamoto K."/>
            <person name="Hamaji T."/>
            <person name="Ootsuki R."/>
            <person name="Yamaguchi H."/>
            <person name="Kawachi M."/>
            <person name="Higashiyama T."/>
            <person name="Nozaki H."/>
        </authorList>
    </citation>
    <scope>NUCLEOTIDE SEQUENCE [LARGE SCALE GENOMIC DNA]</scope>
    <source>
        <strain evidence="1 2">NIES-4479</strain>
    </source>
</reference>
<accession>A0A9W6EZC0</accession>
<dbReference type="Proteomes" id="UP001165080">
    <property type="component" value="Unassembled WGS sequence"/>
</dbReference>
<dbReference type="OrthoDB" id="10266568at2759"/>
<gene>
    <name evidence="1" type="primary">PLEST008552</name>
    <name evidence="1" type="ORF">PLESTB_000445500</name>
</gene>
<protein>
    <recommendedName>
        <fullName evidence="3">Charged multivesicular body protein 1a</fullName>
    </recommendedName>
</protein>
<evidence type="ECO:0000313" key="2">
    <source>
        <dbReference type="Proteomes" id="UP001165080"/>
    </source>
</evidence>
<proteinExistence type="predicted"/>
<sequence>MGGDKLLDQIFNLKFTAKQLARSAVKAEKEEKSEKLKIKKAMEKGNMEGARIYAQNAIRKKNEQLNYMKLASRLDATVSRLESQAKMQMVQKNMAGIVKSLEKAMASNNLETIANTMTQFEKQFENLDLQTQVVDDVMGAQASLSTPEDEVSALMNQVAEEHGLEVALGMPSAGASKAAVASKQGEEDLAARLADLRGR</sequence>
<name>A0A9W6EZC0_9CHLO</name>
<dbReference type="GO" id="GO:0007034">
    <property type="term" value="P:vacuolar transport"/>
    <property type="evidence" value="ECO:0007669"/>
    <property type="project" value="InterPro"/>
</dbReference>
<dbReference type="Gene3D" id="6.10.140.1230">
    <property type="match status" value="1"/>
</dbReference>
<organism evidence="1 2">
    <name type="scientific">Pleodorina starrii</name>
    <dbReference type="NCBI Taxonomy" id="330485"/>
    <lineage>
        <taxon>Eukaryota</taxon>
        <taxon>Viridiplantae</taxon>
        <taxon>Chlorophyta</taxon>
        <taxon>core chlorophytes</taxon>
        <taxon>Chlorophyceae</taxon>
        <taxon>CS clade</taxon>
        <taxon>Chlamydomonadales</taxon>
        <taxon>Volvocaceae</taxon>
        <taxon>Pleodorina</taxon>
    </lineage>
</organism>
<dbReference type="InterPro" id="IPR005024">
    <property type="entry name" value="Snf7_fam"/>
</dbReference>
<keyword evidence="2" id="KW-1185">Reference proteome</keyword>
<comment type="caution">
    <text evidence="1">The sequence shown here is derived from an EMBL/GenBank/DDBJ whole genome shotgun (WGS) entry which is preliminary data.</text>
</comment>
<dbReference type="PANTHER" id="PTHR10476">
    <property type="entry name" value="CHARGED MULTIVESICULAR BODY PROTEIN"/>
    <property type="match status" value="1"/>
</dbReference>
<dbReference type="EMBL" id="BRXU01000004">
    <property type="protein sequence ID" value="GLC50908.1"/>
    <property type="molecule type" value="Genomic_DNA"/>
</dbReference>
<dbReference type="AlphaFoldDB" id="A0A9W6EZC0"/>
<dbReference type="Pfam" id="PF03357">
    <property type="entry name" value="Snf7"/>
    <property type="match status" value="1"/>
</dbReference>
<evidence type="ECO:0008006" key="3">
    <source>
        <dbReference type="Google" id="ProtNLM"/>
    </source>
</evidence>